<evidence type="ECO:0000313" key="1">
    <source>
        <dbReference type="EMBL" id="MDC0716162.1"/>
    </source>
</evidence>
<accession>A0ABT5DUQ6</accession>
<dbReference type="EMBL" id="JAQNDL010000001">
    <property type="protein sequence ID" value="MDC0716162.1"/>
    <property type="molecule type" value="Genomic_DNA"/>
</dbReference>
<dbReference type="Proteomes" id="UP001221686">
    <property type="component" value="Unassembled WGS sequence"/>
</dbReference>
<gene>
    <name evidence="1" type="ORF">POL25_04620</name>
</gene>
<proteinExistence type="predicted"/>
<organism evidence="1 2">
    <name type="scientific">Nannocystis bainbridge</name>
    <dbReference type="NCBI Taxonomy" id="2995303"/>
    <lineage>
        <taxon>Bacteria</taxon>
        <taxon>Pseudomonadati</taxon>
        <taxon>Myxococcota</taxon>
        <taxon>Polyangia</taxon>
        <taxon>Nannocystales</taxon>
        <taxon>Nannocystaceae</taxon>
        <taxon>Nannocystis</taxon>
    </lineage>
</organism>
<sequence length="177" mass="19558">MSFVVRPFAACLAAFEALEPLKTRAKKHRPVTRQDAAHYASSGAWSRHDLSKFPKSGPQESLHQFADLEFSGITELDDGPRFVQWANFGNAVGTWNAVDDDGSWQCVPGAWIVALCELGRDDDDFGNTLDVAFACWRVEDGYAVMITPYGGAATRIPAVSGIPWPEAFKESRLWYGE</sequence>
<evidence type="ECO:0000313" key="2">
    <source>
        <dbReference type="Proteomes" id="UP001221686"/>
    </source>
</evidence>
<comment type="caution">
    <text evidence="1">The sequence shown here is derived from an EMBL/GenBank/DDBJ whole genome shotgun (WGS) entry which is preliminary data.</text>
</comment>
<keyword evidence="2" id="KW-1185">Reference proteome</keyword>
<name>A0ABT5DUQ6_9BACT</name>
<dbReference type="RefSeq" id="WP_272084609.1">
    <property type="nucleotide sequence ID" value="NZ_JAQNDL010000001.1"/>
</dbReference>
<protein>
    <submittedName>
        <fullName evidence="1">Uncharacterized protein</fullName>
    </submittedName>
</protein>
<reference evidence="1 2" key="1">
    <citation type="submission" date="2022-11" db="EMBL/GenBank/DDBJ databases">
        <title>Minimal conservation of predation-associated metabolite biosynthetic gene clusters underscores biosynthetic potential of Myxococcota including descriptions for ten novel species: Archangium lansinium sp. nov., Myxococcus landrumus sp. nov., Nannocystis bai.</title>
        <authorList>
            <person name="Ahearne A."/>
            <person name="Stevens C."/>
            <person name="Dowd S."/>
        </authorList>
    </citation>
    <scope>NUCLEOTIDE SEQUENCE [LARGE SCALE GENOMIC DNA]</scope>
    <source>
        <strain evidence="1 2">BB15-2</strain>
    </source>
</reference>